<reference evidence="2 3" key="1">
    <citation type="submission" date="2017-12" db="EMBL/GenBank/DDBJ databases">
        <title>Gene loss provides genomic basis for host adaptation in cereal stripe rust fungi.</title>
        <authorList>
            <person name="Xia C."/>
        </authorList>
    </citation>
    <scope>NUCLEOTIDE SEQUENCE [LARGE SCALE GENOMIC DNA]</scope>
    <source>
        <strain evidence="2 3">93TX-2</strain>
    </source>
</reference>
<evidence type="ECO:0000313" key="2">
    <source>
        <dbReference type="EMBL" id="POW21834.1"/>
    </source>
</evidence>
<dbReference type="Proteomes" id="UP000238274">
    <property type="component" value="Unassembled WGS sequence"/>
</dbReference>
<sequence length="122" mass="13153">MPPSELLTNSNLAAKRRGHQVWIGGKAPGLNWMAASDMNSDVVIQASFASCAVLHAFYSSLLYVAGLVESNATWRVSRTAVGTLGNIARIASGEVYHPFKLAAYIRSLRATPSHSVKVSMFM</sequence>
<dbReference type="VEuPathDB" id="FungiDB:PSTT_14203"/>
<organism evidence="2 3">
    <name type="scientific">Puccinia striiformis</name>
    <dbReference type="NCBI Taxonomy" id="27350"/>
    <lineage>
        <taxon>Eukaryota</taxon>
        <taxon>Fungi</taxon>
        <taxon>Dikarya</taxon>
        <taxon>Basidiomycota</taxon>
        <taxon>Pucciniomycotina</taxon>
        <taxon>Pucciniomycetes</taxon>
        <taxon>Pucciniales</taxon>
        <taxon>Pucciniaceae</taxon>
        <taxon>Puccinia</taxon>
    </lineage>
</organism>
<comment type="caution">
    <text evidence="2">The sequence shown here is derived from an EMBL/GenBank/DDBJ whole genome shotgun (WGS) entry which is preliminary data.</text>
</comment>
<keyword evidence="3" id="KW-1185">Reference proteome</keyword>
<accession>A0A2S4WJB3</accession>
<reference evidence="3" key="3">
    <citation type="journal article" date="2018" name="Mol. Plant Microbe Interact.">
        <title>Genome sequence resources for the wheat stripe rust pathogen (Puccinia striiformis f. sp. tritici) and the barley stripe rust pathogen (Puccinia striiformis f. sp. hordei).</title>
        <authorList>
            <person name="Xia C."/>
            <person name="Wang M."/>
            <person name="Yin C."/>
            <person name="Cornejo O.E."/>
            <person name="Hulbert S.H."/>
            <person name="Chen X."/>
        </authorList>
    </citation>
    <scope>NUCLEOTIDE SEQUENCE [LARGE SCALE GENOMIC DNA]</scope>
    <source>
        <strain evidence="3">93TX-2</strain>
    </source>
</reference>
<keyword evidence="1" id="KW-0812">Transmembrane</keyword>
<dbReference type="AlphaFoldDB" id="A0A2S4WJB3"/>
<proteinExistence type="predicted"/>
<dbReference type="EMBL" id="PKSM01000016">
    <property type="protein sequence ID" value="POW21834.1"/>
    <property type="molecule type" value="Genomic_DNA"/>
</dbReference>
<keyword evidence="1" id="KW-1133">Transmembrane helix</keyword>
<feature type="transmembrane region" description="Helical" evidence="1">
    <location>
        <begin position="42"/>
        <end position="68"/>
    </location>
</feature>
<keyword evidence="1" id="KW-0472">Membrane</keyword>
<dbReference type="VEuPathDB" id="FungiDB:PSHT_01987"/>
<gene>
    <name evidence="2" type="ORF">PSHT_01987</name>
</gene>
<reference evidence="3" key="2">
    <citation type="journal article" date="2018" name="BMC Genomics">
        <title>Genomic insights into host adaptation between the wheat stripe rust pathogen (Puccinia striiformis f. sp. tritici) and the barley stripe rust pathogen (Puccinia striiformis f. sp. hordei).</title>
        <authorList>
            <person name="Xia C."/>
            <person name="Wang M."/>
            <person name="Yin C."/>
            <person name="Cornejo O.E."/>
            <person name="Hulbert S.H."/>
            <person name="Chen X."/>
        </authorList>
    </citation>
    <scope>NUCLEOTIDE SEQUENCE [LARGE SCALE GENOMIC DNA]</scope>
    <source>
        <strain evidence="3">93TX-2</strain>
    </source>
</reference>
<protein>
    <submittedName>
        <fullName evidence="2">Uncharacterized protein</fullName>
    </submittedName>
</protein>
<name>A0A2S4WJB3_9BASI</name>
<evidence type="ECO:0000313" key="3">
    <source>
        <dbReference type="Proteomes" id="UP000238274"/>
    </source>
</evidence>
<evidence type="ECO:0000256" key="1">
    <source>
        <dbReference type="SAM" id="Phobius"/>
    </source>
</evidence>